<sequence>MAIQSRSGESAINSATLMGRLRGSAKKKTTAIRMKLSGCMHARDGSETGEQPSSIHEFLSSSPPARRHKHEETNAHGSSTHAWSQIRPHLQLELRSNHSQANISELSARPSGQFSISTVSLPSSVAAPGWENPPPDLTSKGEHESYTTYSRKCGAVTIETPNDFEQFRLKNHKRIETQADSILPGKETLEEMVRNSLCRIYGSKHVAELPAADESVTSTQSSRYQPYSRPGSNKPVSYVIPALQAGYVQGVPPNLRAGHERHHSDMTNSPTSQNPHATDKQGREQYSWPLVDFEEEMFLNADPSRAGRPDDRRGLPKYQEPRIPDLDFASGRLEDEVAAVLGKLVVGERASTRSPMSRMGREHVHEMEAASPITNYVSPQTNSRGDCPPAQRVELEGTRYVTNISPERRRERQHQRQQTMSPVSPLSSEGGRVAYHDYNWPRFSEVQRYEDPAGEHSRRYRDRRREMRRDRAEERYR</sequence>
<feature type="region of interest" description="Disordered" evidence="1">
    <location>
        <begin position="42"/>
        <end position="83"/>
    </location>
</feature>
<evidence type="ECO:0000256" key="1">
    <source>
        <dbReference type="SAM" id="MobiDB-lite"/>
    </source>
</evidence>
<organism evidence="2 3">
    <name type="scientific">Knufia peltigerae</name>
    <dbReference type="NCBI Taxonomy" id="1002370"/>
    <lineage>
        <taxon>Eukaryota</taxon>
        <taxon>Fungi</taxon>
        <taxon>Dikarya</taxon>
        <taxon>Ascomycota</taxon>
        <taxon>Pezizomycotina</taxon>
        <taxon>Eurotiomycetes</taxon>
        <taxon>Chaetothyriomycetidae</taxon>
        <taxon>Chaetothyriales</taxon>
        <taxon>Trichomeriaceae</taxon>
        <taxon>Knufia</taxon>
    </lineage>
</organism>
<evidence type="ECO:0000313" key="2">
    <source>
        <dbReference type="EMBL" id="KAJ9639676.1"/>
    </source>
</evidence>
<keyword evidence="3" id="KW-1185">Reference proteome</keyword>
<feature type="region of interest" description="Disordered" evidence="1">
    <location>
        <begin position="299"/>
        <end position="322"/>
    </location>
</feature>
<gene>
    <name evidence="2" type="ORF">H2204_003747</name>
</gene>
<reference evidence="2" key="1">
    <citation type="submission" date="2022-10" db="EMBL/GenBank/DDBJ databases">
        <title>Culturing micro-colonial fungi from biological soil crusts in the Mojave desert and describing Neophaeococcomyces mojavensis, and introducing the new genera and species Taxawa tesnikishii.</title>
        <authorList>
            <person name="Kurbessoian T."/>
            <person name="Stajich J.E."/>
        </authorList>
    </citation>
    <scope>NUCLEOTIDE SEQUENCE</scope>
    <source>
        <strain evidence="2">TK_35</strain>
    </source>
</reference>
<feature type="compositionally biased region" description="Polar residues" evidence="1">
    <location>
        <begin position="48"/>
        <end position="63"/>
    </location>
</feature>
<feature type="compositionally biased region" description="Polar residues" evidence="1">
    <location>
        <begin position="266"/>
        <end position="276"/>
    </location>
</feature>
<proteinExistence type="predicted"/>
<feature type="region of interest" description="Disordered" evidence="1">
    <location>
        <begin position="444"/>
        <end position="477"/>
    </location>
</feature>
<dbReference type="EMBL" id="JAPDRN010000017">
    <property type="protein sequence ID" value="KAJ9639676.1"/>
    <property type="molecule type" value="Genomic_DNA"/>
</dbReference>
<feature type="region of interest" description="Disordered" evidence="1">
    <location>
        <begin position="210"/>
        <end position="231"/>
    </location>
</feature>
<feature type="region of interest" description="Disordered" evidence="1">
    <location>
        <begin position="252"/>
        <end position="282"/>
    </location>
</feature>
<feature type="compositionally biased region" description="Polar residues" evidence="1">
    <location>
        <begin position="215"/>
        <end position="231"/>
    </location>
</feature>
<feature type="compositionally biased region" description="Basic and acidic residues" evidence="1">
    <location>
        <begin position="305"/>
        <end position="322"/>
    </location>
</feature>
<evidence type="ECO:0000313" key="3">
    <source>
        <dbReference type="Proteomes" id="UP001172681"/>
    </source>
</evidence>
<comment type="caution">
    <text evidence="2">The sequence shown here is derived from an EMBL/GenBank/DDBJ whole genome shotgun (WGS) entry which is preliminary data.</text>
</comment>
<accession>A0AA38Y8U4</accession>
<name>A0AA38Y8U4_9EURO</name>
<feature type="compositionally biased region" description="Basic and acidic residues" evidence="1">
    <location>
        <begin position="445"/>
        <end position="477"/>
    </location>
</feature>
<protein>
    <submittedName>
        <fullName evidence="2">Uncharacterized protein</fullName>
    </submittedName>
</protein>
<dbReference type="AlphaFoldDB" id="A0AA38Y8U4"/>
<feature type="region of interest" description="Disordered" evidence="1">
    <location>
        <begin position="404"/>
        <end position="432"/>
    </location>
</feature>
<dbReference type="Proteomes" id="UP001172681">
    <property type="component" value="Unassembled WGS sequence"/>
</dbReference>